<comment type="caution">
    <text evidence="2">The sequence shown here is derived from an EMBL/GenBank/DDBJ whole genome shotgun (WGS) entry which is preliminary data.</text>
</comment>
<evidence type="ECO:0000313" key="2">
    <source>
        <dbReference type="EMBL" id="KAK1838767.1"/>
    </source>
</evidence>
<protein>
    <submittedName>
        <fullName evidence="2">Uncharacterized protein</fullName>
    </submittedName>
</protein>
<accession>A0AAD9A027</accession>
<dbReference type="AlphaFoldDB" id="A0AAD9A027"/>
<name>A0AAD9A027_9PEZI</name>
<evidence type="ECO:0000256" key="1">
    <source>
        <dbReference type="SAM" id="MobiDB-lite"/>
    </source>
</evidence>
<dbReference type="EMBL" id="JAQOWY010000771">
    <property type="protein sequence ID" value="KAK1838767.1"/>
    <property type="molecule type" value="Genomic_DNA"/>
</dbReference>
<dbReference type="Proteomes" id="UP001243330">
    <property type="component" value="Unassembled WGS sequence"/>
</dbReference>
<proteinExistence type="predicted"/>
<feature type="compositionally biased region" description="Low complexity" evidence="1">
    <location>
        <begin position="170"/>
        <end position="180"/>
    </location>
</feature>
<reference evidence="2" key="1">
    <citation type="submission" date="2023-01" db="EMBL/GenBank/DDBJ databases">
        <title>Colletotrichum chrysophilum M932 genome sequence.</title>
        <authorList>
            <person name="Baroncelli R."/>
        </authorList>
    </citation>
    <scope>NUCLEOTIDE SEQUENCE</scope>
    <source>
        <strain evidence="2">M932</strain>
    </source>
</reference>
<keyword evidence="3" id="KW-1185">Reference proteome</keyword>
<evidence type="ECO:0000313" key="3">
    <source>
        <dbReference type="Proteomes" id="UP001243330"/>
    </source>
</evidence>
<gene>
    <name evidence="2" type="ORF">CCHR01_18617</name>
</gene>
<feature type="region of interest" description="Disordered" evidence="1">
    <location>
        <begin position="122"/>
        <end position="180"/>
    </location>
</feature>
<sequence>MWALESDDDGLITNRQLEEHEAYILSSQLCGGHCSSDARTHAASAAMCRKLPQLALCLGTCSLSPTTHLHNALVRIAFRIATLPPKQRQAGSREAILWDEDNPKKFNPTNIDVAVAVGKQTGTGRLCGGPDRSSTEHLPDPPPPNPQTAIPCALKHHYGREDPPSDQGQAGASSRTAPATAPALAQLTVHLRLH</sequence>
<organism evidence="2 3">
    <name type="scientific">Colletotrichum chrysophilum</name>
    <dbReference type="NCBI Taxonomy" id="1836956"/>
    <lineage>
        <taxon>Eukaryota</taxon>
        <taxon>Fungi</taxon>
        <taxon>Dikarya</taxon>
        <taxon>Ascomycota</taxon>
        <taxon>Pezizomycotina</taxon>
        <taxon>Sordariomycetes</taxon>
        <taxon>Hypocreomycetidae</taxon>
        <taxon>Glomerellales</taxon>
        <taxon>Glomerellaceae</taxon>
        <taxon>Colletotrichum</taxon>
        <taxon>Colletotrichum gloeosporioides species complex</taxon>
    </lineage>
</organism>